<protein>
    <recommendedName>
        <fullName evidence="4">DUF4194 domain-containing protein</fullName>
    </recommendedName>
</protein>
<evidence type="ECO:0008006" key="4">
    <source>
        <dbReference type="Google" id="ProtNLM"/>
    </source>
</evidence>
<dbReference type="EMBL" id="LR134363">
    <property type="protein sequence ID" value="VEG74048.1"/>
    <property type="molecule type" value="Genomic_DNA"/>
</dbReference>
<organism evidence="2 3">
    <name type="scientific">Actinomyces slackii</name>
    <dbReference type="NCBI Taxonomy" id="52774"/>
    <lineage>
        <taxon>Bacteria</taxon>
        <taxon>Bacillati</taxon>
        <taxon>Actinomycetota</taxon>
        <taxon>Actinomycetes</taxon>
        <taxon>Actinomycetales</taxon>
        <taxon>Actinomycetaceae</taxon>
        <taxon>Actinomyces</taxon>
    </lineage>
</organism>
<evidence type="ECO:0000256" key="1">
    <source>
        <dbReference type="SAM" id="MobiDB-lite"/>
    </source>
</evidence>
<evidence type="ECO:0000313" key="3">
    <source>
        <dbReference type="Proteomes" id="UP000276899"/>
    </source>
</evidence>
<feature type="region of interest" description="Disordered" evidence="1">
    <location>
        <begin position="1"/>
        <end position="57"/>
    </location>
</feature>
<sequence>MSDDLRSAPSAADAQAVPGSAEATAAQAPDALAPEPAEPDRDPASLAPGALWDGDAGALPRDTRRAIVRLVQGPYLSAERQPDLWNALMSDEAVVQRHLADMFLALVIDRETGLAFVRNADDPTGAAPSVVRTMPLTFIDTALLLHLRTLLLRVPAAGQRAFVDREELLDHLRVYRPRTSTDESGFDKRVSASVSKMLKASLLRETSVGERYEISPILALVFGPDEVAAVAREYRRMLGDDAGAEGPAAAGAGAEGSDPDDADGAADPDEEDQ</sequence>
<keyword evidence="3" id="KW-1185">Reference proteome</keyword>
<dbReference type="Pfam" id="PF13835">
    <property type="entry name" value="DUF4194"/>
    <property type="match status" value="1"/>
</dbReference>
<dbReference type="STRING" id="1278298.GCA_000428685_00190"/>
<feature type="compositionally biased region" description="Acidic residues" evidence="1">
    <location>
        <begin position="257"/>
        <end position="273"/>
    </location>
</feature>
<accession>A0A3S4WJ46</accession>
<dbReference type="KEGG" id="asla:NCTC11923_00667"/>
<proteinExistence type="predicted"/>
<dbReference type="InterPro" id="IPR025449">
    <property type="entry name" value="JetB"/>
</dbReference>
<dbReference type="Proteomes" id="UP000276899">
    <property type="component" value="Chromosome"/>
</dbReference>
<gene>
    <name evidence="2" type="ORF">NCTC11923_00667</name>
</gene>
<reference evidence="2 3" key="1">
    <citation type="submission" date="2018-12" db="EMBL/GenBank/DDBJ databases">
        <authorList>
            <consortium name="Pathogen Informatics"/>
        </authorList>
    </citation>
    <scope>NUCLEOTIDE SEQUENCE [LARGE SCALE GENOMIC DNA]</scope>
    <source>
        <strain evidence="2 3">NCTC11923</strain>
    </source>
</reference>
<dbReference type="AlphaFoldDB" id="A0A3S4WJ46"/>
<feature type="region of interest" description="Disordered" evidence="1">
    <location>
        <begin position="241"/>
        <end position="273"/>
    </location>
</feature>
<feature type="compositionally biased region" description="Low complexity" evidence="1">
    <location>
        <begin position="241"/>
        <end position="256"/>
    </location>
</feature>
<evidence type="ECO:0000313" key="2">
    <source>
        <dbReference type="EMBL" id="VEG74048.1"/>
    </source>
</evidence>
<name>A0A3S4WJ46_9ACTO</name>
<feature type="compositionally biased region" description="Low complexity" evidence="1">
    <location>
        <begin position="21"/>
        <end position="35"/>
    </location>
</feature>
<dbReference type="RefSeq" id="WP_232012100.1">
    <property type="nucleotide sequence ID" value="NZ_CBCRWE010000003.1"/>
</dbReference>